<proteinExistence type="predicted"/>
<feature type="compositionally biased region" description="Gly residues" evidence="1">
    <location>
        <begin position="388"/>
        <end position="413"/>
    </location>
</feature>
<organism evidence="3 4">
    <name type="scientific">Xylona heveae (strain CBS 132557 / TC161)</name>
    <dbReference type="NCBI Taxonomy" id="1328760"/>
    <lineage>
        <taxon>Eukaryota</taxon>
        <taxon>Fungi</taxon>
        <taxon>Dikarya</taxon>
        <taxon>Ascomycota</taxon>
        <taxon>Pezizomycotina</taxon>
        <taxon>Xylonomycetes</taxon>
        <taxon>Xylonales</taxon>
        <taxon>Xylonaceae</taxon>
        <taxon>Xylona</taxon>
    </lineage>
</organism>
<reference evidence="3 4" key="1">
    <citation type="journal article" date="2016" name="Fungal Biol.">
        <title>The genome of Xylona heveae provides a window into fungal endophytism.</title>
        <authorList>
            <person name="Gazis R."/>
            <person name="Kuo A."/>
            <person name="Riley R."/>
            <person name="LaButti K."/>
            <person name="Lipzen A."/>
            <person name="Lin J."/>
            <person name="Amirebrahimi M."/>
            <person name="Hesse C.N."/>
            <person name="Spatafora J.W."/>
            <person name="Henrissat B."/>
            <person name="Hainaut M."/>
            <person name="Grigoriev I.V."/>
            <person name="Hibbett D.S."/>
        </authorList>
    </citation>
    <scope>NUCLEOTIDE SEQUENCE [LARGE SCALE GENOMIC DNA]</scope>
    <source>
        <strain evidence="3 4">TC161</strain>
    </source>
</reference>
<dbReference type="GeneID" id="28898385"/>
<dbReference type="InParanoid" id="A0A165AG66"/>
<name>A0A165AG66_XYLHT</name>
<dbReference type="AlphaFoldDB" id="A0A165AG66"/>
<evidence type="ECO:0000256" key="1">
    <source>
        <dbReference type="SAM" id="MobiDB-lite"/>
    </source>
</evidence>
<protein>
    <submittedName>
        <fullName evidence="3">Uncharacterized protein</fullName>
    </submittedName>
</protein>
<evidence type="ECO:0000256" key="2">
    <source>
        <dbReference type="SAM" id="SignalP"/>
    </source>
</evidence>
<feature type="compositionally biased region" description="Polar residues" evidence="1">
    <location>
        <begin position="346"/>
        <end position="355"/>
    </location>
</feature>
<feature type="compositionally biased region" description="Low complexity" evidence="1">
    <location>
        <begin position="356"/>
        <end position="367"/>
    </location>
</feature>
<feature type="signal peptide" evidence="2">
    <location>
        <begin position="1"/>
        <end position="28"/>
    </location>
</feature>
<feature type="compositionally biased region" description="Basic and acidic residues" evidence="1">
    <location>
        <begin position="210"/>
        <end position="223"/>
    </location>
</feature>
<feature type="region of interest" description="Disordered" evidence="1">
    <location>
        <begin position="198"/>
        <end position="234"/>
    </location>
</feature>
<accession>A0A165AG66</accession>
<feature type="compositionally biased region" description="Acidic residues" evidence="1">
    <location>
        <begin position="224"/>
        <end position="234"/>
    </location>
</feature>
<evidence type="ECO:0000313" key="4">
    <source>
        <dbReference type="Proteomes" id="UP000076632"/>
    </source>
</evidence>
<keyword evidence="4" id="KW-1185">Reference proteome</keyword>
<dbReference type="EMBL" id="KV407463">
    <property type="protein sequence ID" value="KZF20422.1"/>
    <property type="molecule type" value="Genomic_DNA"/>
</dbReference>
<sequence>MLSLSNQSPNSLLTLSFCLLFVVASCAGQHNAKEAEAVQKRDFHIDIAPSSTSLRLTTKTLTTQVPALTLCPLTAPILTYSHTPNNVTVAPVHNATCKTALLSASIPACNTAILLGAGYAIISECTQSITFSVDKEFAFSSHSSEATATSKPRFLGLFARKAKATTTTSNVGIVNATYYVASWQDLATGVPRTVTVKTCQSTGLPSSGDDLTRRDDGDEKDDKDGGDDHDDDGDCQTAIEEWTVTTTSYVGHRVAELQVSTDIAGPIEIIYDSNSTAKIPASSTTPFALNTSVTFSSTVTIPTVVTSVVSRIAPNSTLTKTITVSLVGNFTTTTTPKTTITRTHPDPTSASSSKEPTTTVTSFSTSTTTVTVIPQPVTVTPSHEDFTGGEGSEPGRGEGGGGRGAGGPGGHGGPKARVRRKAVAQGLDLSMLEKALLAL</sequence>
<dbReference type="Proteomes" id="UP000076632">
    <property type="component" value="Unassembled WGS sequence"/>
</dbReference>
<dbReference type="OMA" id="SICAISD"/>
<feature type="region of interest" description="Disordered" evidence="1">
    <location>
        <begin position="379"/>
        <end position="421"/>
    </location>
</feature>
<dbReference type="RefSeq" id="XP_018185977.1">
    <property type="nucleotide sequence ID" value="XM_018333248.1"/>
</dbReference>
<evidence type="ECO:0000313" key="3">
    <source>
        <dbReference type="EMBL" id="KZF20422.1"/>
    </source>
</evidence>
<feature type="chain" id="PRO_5007855284" evidence="2">
    <location>
        <begin position="29"/>
        <end position="439"/>
    </location>
</feature>
<gene>
    <name evidence="3" type="ORF">L228DRAFT_250108</name>
</gene>
<feature type="region of interest" description="Disordered" evidence="1">
    <location>
        <begin position="336"/>
        <end position="367"/>
    </location>
</feature>
<keyword evidence="2" id="KW-0732">Signal</keyword>